<feature type="coiled-coil region" evidence="3">
    <location>
        <begin position="190"/>
        <end position="241"/>
    </location>
</feature>
<dbReference type="Gene3D" id="3.80.10.10">
    <property type="entry name" value="Ribonuclease Inhibitor"/>
    <property type="match status" value="1"/>
</dbReference>
<dbReference type="AlphaFoldDB" id="A0A9N9BJI3"/>
<name>A0A9N9BJI3_9GLOM</name>
<dbReference type="PROSITE" id="PS00018">
    <property type="entry name" value="EF_HAND_1"/>
    <property type="match status" value="1"/>
</dbReference>
<dbReference type="InterPro" id="IPR018247">
    <property type="entry name" value="EF_Hand_1_Ca_BS"/>
</dbReference>
<dbReference type="Proteomes" id="UP000789739">
    <property type="component" value="Unassembled WGS sequence"/>
</dbReference>
<accession>A0A9N9BJI3</accession>
<proteinExistence type="predicted"/>
<organism evidence="4 5">
    <name type="scientific">Paraglomus brasilianum</name>
    <dbReference type="NCBI Taxonomy" id="144538"/>
    <lineage>
        <taxon>Eukaryota</taxon>
        <taxon>Fungi</taxon>
        <taxon>Fungi incertae sedis</taxon>
        <taxon>Mucoromycota</taxon>
        <taxon>Glomeromycotina</taxon>
        <taxon>Glomeromycetes</taxon>
        <taxon>Paraglomerales</taxon>
        <taxon>Paraglomeraceae</taxon>
        <taxon>Paraglomus</taxon>
    </lineage>
</organism>
<gene>
    <name evidence="4" type="ORF">PBRASI_LOCUS5948</name>
</gene>
<dbReference type="OrthoDB" id="2447973at2759"/>
<evidence type="ECO:0000256" key="3">
    <source>
        <dbReference type="SAM" id="Coils"/>
    </source>
</evidence>
<comment type="caution">
    <text evidence="4">The sequence shown here is derived from an EMBL/GenBank/DDBJ whole genome shotgun (WGS) entry which is preliminary data.</text>
</comment>
<sequence>MSDKNLIGKLDLSDFTKLEKLNCSYNQLTSLNLSGCQNLTELDCSNNEFVNTNFLRTIPNQEKLEKLKLNDNQELKEKLNFLTPFAALKVLNIGLDYLSDNCRELYCEPDTTKKSAKIASILVKHLEERSDGEKYFNLWGGRAAVGISGILSFYDYQVGVEFTKDAVELLDNYHELKGILESLRGYKIGKEKLDEALKDLDNRSKEFSTKYDEDSNGTISIFELQTNKNDLAQDLDKEKNEEGSSQLGGIFQAIKELEKEINKYRRSFYYGTVEEEEKNEIRQEVTRVEIPPEFVQNDSHIRLLDSLEDENIELETRVETPPKK</sequence>
<dbReference type="InterPro" id="IPR032675">
    <property type="entry name" value="LRR_dom_sf"/>
</dbReference>
<dbReference type="SUPFAM" id="SSF52058">
    <property type="entry name" value="L domain-like"/>
    <property type="match status" value="1"/>
</dbReference>
<reference evidence="4" key="1">
    <citation type="submission" date="2021-06" db="EMBL/GenBank/DDBJ databases">
        <authorList>
            <person name="Kallberg Y."/>
            <person name="Tangrot J."/>
            <person name="Rosling A."/>
        </authorList>
    </citation>
    <scope>NUCLEOTIDE SEQUENCE</scope>
    <source>
        <strain evidence="4">BR232B</strain>
    </source>
</reference>
<dbReference type="EMBL" id="CAJVPI010000743">
    <property type="protein sequence ID" value="CAG8568024.1"/>
    <property type="molecule type" value="Genomic_DNA"/>
</dbReference>
<evidence type="ECO:0000313" key="5">
    <source>
        <dbReference type="Proteomes" id="UP000789739"/>
    </source>
</evidence>
<evidence type="ECO:0000256" key="2">
    <source>
        <dbReference type="ARBA" id="ARBA00022737"/>
    </source>
</evidence>
<keyword evidence="2" id="KW-0677">Repeat</keyword>
<evidence type="ECO:0000313" key="4">
    <source>
        <dbReference type="EMBL" id="CAG8568024.1"/>
    </source>
</evidence>
<keyword evidence="1" id="KW-0433">Leucine-rich repeat</keyword>
<protein>
    <submittedName>
        <fullName evidence="4">9826_t:CDS:1</fullName>
    </submittedName>
</protein>
<keyword evidence="3" id="KW-0175">Coiled coil</keyword>
<evidence type="ECO:0000256" key="1">
    <source>
        <dbReference type="ARBA" id="ARBA00022614"/>
    </source>
</evidence>
<dbReference type="Pfam" id="PF12799">
    <property type="entry name" value="LRR_4"/>
    <property type="match status" value="1"/>
</dbReference>
<keyword evidence="5" id="KW-1185">Reference proteome</keyword>
<dbReference type="InterPro" id="IPR025875">
    <property type="entry name" value="Leu-rich_rpt_4"/>
</dbReference>